<keyword evidence="12" id="KW-1185">Reference proteome</keyword>
<keyword evidence="6 9" id="KW-0732">Signal</keyword>
<dbReference type="InterPro" id="IPR010030">
    <property type="entry name" value="GULO_Plant"/>
</dbReference>
<evidence type="ECO:0000256" key="8">
    <source>
        <dbReference type="ARBA" id="ARBA00048083"/>
    </source>
</evidence>
<dbReference type="Proteomes" id="UP000822688">
    <property type="component" value="Chromosome 5"/>
</dbReference>
<dbReference type="Pfam" id="PF04030">
    <property type="entry name" value="ALO"/>
    <property type="match status" value="1"/>
</dbReference>
<dbReference type="InterPro" id="IPR016166">
    <property type="entry name" value="FAD-bd_PCMH"/>
</dbReference>
<comment type="pathway">
    <text evidence="2">Cofactor biosynthesis; L-ascorbate biosynthesis.</text>
</comment>
<evidence type="ECO:0000313" key="11">
    <source>
        <dbReference type="EMBL" id="KAG0576345.1"/>
    </source>
</evidence>
<proteinExistence type="inferred from homology"/>
<reference evidence="11" key="1">
    <citation type="submission" date="2020-06" db="EMBL/GenBank/DDBJ databases">
        <title>WGS assembly of Ceratodon purpureus strain R40.</title>
        <authorList>
            <person name="Carey S.B."/>
            <person name="Jenkins J."/>
            <person name="Shu S."/>
            <person name="Lovell J.T."/>
            <person name="Sreedasyam A."/>
            <person name="Maumus F."/>
            <person name="Tiley G.P."/>
            <person name="Fernandez-Pozo N."/>
            <person name="Barry K."/>
            <person name="Chen C."/>
            <person name="Wang M."/>
            <person name="Lipzen A."/>
            <person name="Daum C."/>
            <person name="Saski C.A."/>
            <person name="Payton A.C."/>
            <person name="Mcbreen J.C."/>
            <person name="Conrad R.E."/>
            <person name="Kollar L.M."/>
            <person name="Olsson S."/>
            <person name="Huttunen S."/>
            <person name="Landis J.B."/>
            <person name="Wickett N.J."/>
            <person name="Johnson M.G."/>
            <person name="Rensing S.A."/>
            <person name="Grimwood J."/>
            <person name="Schmutz J."/>
            <person name="Mcdaniel S.F."/>
        </authorList>
    </citation>
    <scope>NUCLEOTIDE SEQUENCE</scope>
    <source>
        <strain evidence="11">R40</strain>
    </source>
</reference>
<evidence type="ECO:0000256" key="6">
    <source>
        <dbReference type="ARBA" id="ARBA00022729"/>
    </source>
</evidence>
<dbReference type="InterPro" id="IPR036318">
    <property type="entry name" value="FAD-bd_PCMH-like_sf"/>
</dbReference>
<evidence type="ECO:0000256" key="7">
    <source>
        <dbReference type="ARBA" id="ARBA00023002"/>
    </source>
</evidence>
<accession>A0A8T0I0B2</accession>
<sequence length="606" mass="66008">MVLVLGTRRCDSSRMVYAGCCRSLKITATVLLLLASLSTRWDCVDADGAAPVENCDKTGSRCTLTNAYAAWNDRSTCTAAAVVYPTTEEEIRRAVASAVKAKQKIKVSTASGHSIPILACPGSPTGVILSTRKYASIVNIDIEKRTVEAQGGIRLRALIDSIAKQGLALPVAPYWEGVTLAGLLATGAHGSSLFGRGGAVHEYVTSMRVVTPAGANEGFAKVRVLNLGDGDLKSAAVSLGVLGVVSTVTLQLEPAFKRNLTLEIVRGSDDGLEDEVLRIAQNVEFGDVTWYPGLRQVVYRYDDRVPVETLGEGRNNFVGFQAQQAAVSAGIRASEELADDASNRKLKCDQAFTQVSAQQLTGYGYHQNGKFFTGFPVIGHQNLMMSSGGCQNSPLPTFYCPWDRRVKGLFYADIGVALPLHNLRPFLNDVKRLRAALPNSLCDLDLYTGILIRFAKRTAGAYLGTAQDDDAALLDFAFSRGDDAKDIRLDGDVFQELEQIAIYKYNGNPHWGKGRNYLFEDVAKRYQFMSRFVDTKTRFDPDGFFSSPWSDAMLGVNNATSVVDTPGCALEGLCRCSKDEHCSPGKKSFCRRGRVYPEARVCRFEL</sequence>
<dbReference type="GO" id="GO:0019853">
    <property type="term" value="P:L-ascorbic acid biosynthetic process"/>
    <property type="evidence" value="ECO:0007669"/>
    <property type="project" value="UniProtKB-KW"/>
</dbReference>
<evidence type="ECO:0000313" key="12">
    <source>
        <dbReference type="Proteomes" id="UP000822688"/>
    </source>
</evidence>
<evidence type="ECO:0000259" key="10">
    <source>
        <dbReference type="PROSITE" id="PS51387"/>
    </source>
</evidence>
<dbReference type="Gene3D" id="3.30.43.10">
    <property type="entry name" value="Uridine Diphospho-n-acetylenolpyruvylglucosamine Reductase, domain 2"/>
    <property type="match status" value="1"/>
</dbReference>
<dbReference type="SUPFAM" id="SSF56176">
    <property type="entry name" value="FAD-binding/transporter-associated domain-like"/>
    <property type="match status" value="1"/>
</dbReference>
<dbReference type="InterPro" id="IPR055154">
    <property type="entry name" value="GULLO2-like_C"/>
</dbReference>
<organism evidence="11 12">
    <name type="scientific">Ceratodon purpureus</name>
    <name type="common">Fire moss</name>
    <name type="synonym">Dicranum purpureum</name>
    <dbReference type="NCBI Taxonomy" id="3225"/>
    <lineage>
        <taxon>Eukaryota</taxon>
        <taxon>Viridiplantae</taxon>
        <taxon>Streptophyta</taxon>
        <taxon>Embryophyta</taxon>
        <taxon>Bryophyta</taxon>
        <taxon>Bryophytina</taxon>
        <taxon>Bryopsida</taxon>
        <taxon>Dicranidae</taxon>
        <taxon>Pseudoditrichales</taxon>
        <taxon>Ditrichaceae</taxon>
        <taxon>Ceratodon</taxon>
    </lineage>
</organism>
<dbReference type="EC" id="1.1.3.8" evidence="4"/>
<dbReference type="AlphaFoldDB" id="A0A8T0I0B2"/>
<dbReference type="Pfam" id="PF01565">
    <property type="entry name" value="FAD_binding_4"/>
    <property type="match status" value="1"/>
</dbReference>
<dbReference type="GO" id="GO:0016020">
    <property type="term" value="C:membrane"/>
    <property type="evidence" value="ECO:0007669"/>
    <property type="project" value="InterPro"/>
</dbReference>
<dbReference type="InterPro" id="IPR050432">
    <property type="entry name" value="FAD-linked_Oxidoreductases_BP"/>
</dbReference>
<feature type="chain" id="PRO_5035898636" description="L-gulonolactone oxidase" evidence="9">
    <location>
        <begin position="47"/>
        <end position="606"/>
    </location>
</feature>
<dbReference type="InterPro" id="IPR007173">
    <property type="entry name" value="ALO_C"/>
</dbReference>
<feature type="signal peptide" evidence="9">
    <location>
        <begin position="1"/>
        <end position="46"/>
    </location>
</feature>
<comment type="cofactor">
    <cofactor evidence="1">
        <name>FAD</name>
        <dbReference type="ChEBI" id="CHEBI:57692"/>
    </cofactor>
</comment>
<feature type="domain" description="FAD-binding PCMH-type" evidence="10">
    <location>
        <begin position="75"/>
        <end position="255"/>
    </location>
</feature>
<evidence type="ECO:0000256" key="5">
    <source>
        <dbReference type="ARBA" id="ARBA00022644"/>
    </source>
</evidence>
<dbReference type="InterPro" id="IPR016167">
    <property type="entry name" value="FAD-bd_PCMH_sub1"/>
</dbReference>
<dbReference type="GO" id="GO:0003885">
    <property type="term" value="F:D-arabinono-1,4-lactone oxidase activity"/>
    <property type="evidence" value="ECO:0007669"/>
    <property type="project" value="InterPro"/>
</dbReference>
<dbReference type="Gene3D" id="3.30.465.10">
    <property type="match status" value="1"/>
</dbReference>
<name>A0A8T0I0B2_CERPU</name>
<gene>
    <name evidence="11" type="ORF">KC19_5G073000</name>
</gene>
<dbReference type="GO" id="GO:0071949">
    <property type="term" value="F:FAD binding"/>
    <property type="evidence" value="ECO:0007669"/>
    <property type="project" value="InterPro"/>
</dbReference>
<dbReference type="NCBIfam" id="TIGR01677">
    <property type="entry name" value="pln_FAD_oxido"/>
    <property type="match status" value="1"/>
</dbReference>
<dbReference type="PANTHER" id="PTHR13878:SF67">
    <property type="entry name" value="L-GULONOLACTONE OXIDASE 5"/>
    <property type="match status" value="1"/>
</dbReference>
<dbReference type="InterPro" id="IPR016169">
    <property type="entry name" value="FAD-bd_PCMH_sub2"/>
</dbReference>
<dbReference type="InterPro" id="IPR006094">
    <property type="entry name" value="Oxid_FAD_bind_N"/>
</dbReference>
<dbReference type="Gene3D" id="3.30.70.2520">
    <property type="match status" value="1"/>
</dbReference>
<dbReference type="PANTHER" id="PTHR13878">
    <property type="entry name" value="GULONOLACTONE OXIDASE"/>
    <property type="match status" value="1"/>
</dbReference>
<evidence type="ECO:0000256" key="2">
    <source>
        <dbReference type="ARBA" id="ARBA00005147"/>
    </source>
</evidence>
<evidence type="ECO:0000256" key="3">
    <source>
        <dbReference type="ARBA" id="ARBA00005466"/>
    </source>
</evidence>
<comment type="similarity">
    <text evidence="3">Belongs to the oxygen-dependent FAD-linked oxidoreductase family.</text>
</comment>
<dbReference type="EMBL" id="CM026425">
    <property type="protein sequence ID" value="KAG0576345.1"/>
    <property type="molecule type" value="Genomic_DNA"/>
</dbReference>
<evidence type="ECO:0000256" key="9">
    <source>
        <dbReference type="SAM" id="SignalP"/>
    </source>
</evidence>
<evidence type="ECO:0000256" key="4">
    <source>
        <dbReference type="ARBA" id="ARBA00013121"/>
    </source>
</evidence>
<dbReference type="GO" id="GO:0050105">
    <property type="term" value="F:L-gulonolactone oxidase activity"/>
    <property type="evidence" value="ECO:0007669"/>
    <property type="project" value="UniProtKB-EC"/>
</dbReference>
<dbReference type="Pfam" id="PF22906">
    <property type="entry name" value="GULLO2-like_3rd"/>
    <property type="match status" value="1"/>
</dbReference>
<comment type="caution">
    <text evidence="11">The sequence shown here is derived from an EMBL/GenBank/DDBJ whole genome shotgun (WGS) entry which is preliminary data.</text>
</comment>
<dbReference type="PROSITE" id="PS51387">
    <property type="entry name" value="FAD_PCMH"/>
    <property type="match status" value="1"/>
</dbReference>
<keyword evidence="5" id="KW-0060">Ascorbate biosynthesis</keyword>
<protein>
    <recommendedName>
        <fullName evidence="4">L-gulonolactone oxidase</fullName>
        <ecNumber evidence="4">1.1.3.8</ecNumber>
    </recommendedName>
</protein>
<comment type="catalytic activity">
    <reaction evidence="8">
        <text>L-gulono-1,4-lactone + O2 = L-ascorbate + H2O2 + H(+)</text>
        <dbReference type="Rhea" id="RHEA:32363"/>
        <dbReference type="ChEBI" id="CHEBI:15378"/>
        <dbReference type="ChEBI" id="CHEBI:15379"/>
        <dbReference type="ChEBI" id="CHEBI:16240"/>
        <dbReference type="ChEBI" id="CHEBI:17587"/>
        <dbReference type="ChEBI" id="CHEBI:38290"/>
        <dbReference type="EC" id="1.1.3.8"/>
    </reaction>
</comment>
<evidence type="ECO:0000256" key="1">
    <source>
        <dbReference type="ARBA" id="ARBA00001974"/>
    </source>
</evidence>
<keyword evidence="7" id="KW-0560">Oxidoreductase</keyword>